<dbReference type="Gene3D" id="3.40.50.10330">
    <property type="entry name" value="Probable inorganic polyphosphate/atp-NAD kinase, domain 1"/>
    <property type="match status" value="1"/>
</dbReference>
<feature type="binding site" evidence="6">
    <location>
        <position position="56"/>
    </location>
    <ligand>
        <name>NAD(+)</name>
        <dbReference type="ChEBI" id="CHEBI:57540"/>
    </ligand>
</feature>
<dbReference type="EC" id="2.7.1.23" evidence="6"/>
<accession>A0A9E7ITT8</accession>
<feature type="binding site" evidence="6">
    <location>
        <position position="153"/>
    </location>
    <ligand>
        <name>NAD(+)</name>
        <dbReference type="ChEBI" id="CHEBI:57540"/>
    </ligand>
</feature>
<feature type="binding site" evidence="6">
    <location>
        <position position="188"/>
    </location>
    <ligand>
        <name>NAD(+)</name>
        <dbReference type="ChEBI" id="CHEBI:57540"/>
    </ligand>
</feature>
<evidence type="ECO:0000313" key="8">
    <source>
        <dbReference type="Proteomes" id="UP000831151"/>
    </source>
</evidence>
<keyword evidence="8" id="KW-1185">Reference proteome</keyword>
<sequence>MSERIINILAKDDELSKKILLELEDKLHANNFICSRDFNKDAELSIVIGGDGSFLRNVHQNDFPEVPFLGFNTGHLGFFQELSIDDVDKFVESYIAGDFKQESLHLIETNVTYEGGSERLFSVNEMVVKANYSKAVELDVFINSDHLERFFGDGLIVSTPAGSTAYNYSVRGSVVHPKLECLQMTPLAPINSKAFRSLQNSLVIPPNFIVRLEPKKRYEGEIVLLNDGEEVIFKDVKTIEIDMSYKKIYRIVFSKNNYWNNLKDKFL</sequence>
<keyword evidence="6" id="KW-0963">Cytoplasm</keyword>
<comment type="subcellular location">
    <subcellularLocation>
        <location evidence="6">Cytoplasm</location>
    </subcellularLocation>
</comment>
<dbReference type="PANTHER" id="PTHR20275">
    <property type="entry name" value="NAD KINASE"/>
    <property type="match status" value="1"/>
</dbReference>
<gene>
    <name evidence="6" type="primary">nadK</name>
    <name evidence="7" type="ORF">M1R53_05620</name>
</gene>
<dbReference type="SUPFAM" id="SSF111331">
    <property type="entry name" value="NAD kinase/diacylglycerol kinase-like"/>
    <property type="match status" value="1"/>
</dbReference>
<comment type="similarity">
    <text evidence="6">Belongs to the NAD kinase family.</text>
</comment>
<dbReference type="GO" id="GO:0046872">
    <property type="term" value="F:metal ion binding"/>
    <property type="evidence" value="ECO:0007669"/>
    <property type="project" value="UniProtKB-UniRule"/>
</dbReference>
<dbReference type="GO" id="GO:0051287">
    <property type="term" value="F:NAD binding"/>
    <property type="evidence" value="ECO:0007669"/>
    <property type="project" value="UniProtKB-ARBA"/>
</dbReference>
<dbReference type="HAMAP" id="MF_00361">
    <property type="entry name" value="NAD_kinase"/>
    <property type="match status" value="1"/>
</dbReference>
<dbReference type="RefSeq" id="WP_070600329.1">
    <property type="nucleotide sequence ID" value="NZ_CP096649.1"/>
</dbReference>
<dbReference type="InterPro" id="IPR002504">
    <property type="entry name" value="NADK"/>
</dbReference>
<dbReference type="EMBL" id="CP096649">
    <property type="protein sequence ID" value="UQK58717.1"/>
    <property type="molecule type" value="Genomic_DNA"/>
</dbReference>
<evidence type="ECO:0000256" key="4">
    <source>
        <dbReference type="ARBA" id="ARBA00023027"/>
    </source>
</evidence>
<dbReference type="KEGG" id="fms:M1R53_05620"/>
<dbReference type="InterPro" id="IPR017438">
    <property type="entry name" value="ATP-NAD_kinase_N"/>
</dbReference>
<dbReference type="GO" id="GO:0006741">
    <property type="term" value="P:NADP+ biosynthetic process"/>
    <property type="evidence" value="ECO:0007669"/>
    <property type="project" value="UniProtKB-UniRule"/>
</dbReference>
<dbReference type="Gene3D" id="2.60.200.30">
    <property type="entry name" value="Probable inorganic polyphosphate/atp-NAD kinase, domain 2"/>
    <property type="match status" value="1"/>
</dbReference>
<dbReference type="PANTHER" id="PTHR20275:SF0">
    <property type="entry name" value="NAD KINASE"/>
    <property type="match status" value="1"/>
</dbReference>
<protein>
    <recommendedName>
        <fullName evidence="6">NAD kinase</fullName>
        <ecNumber evidence="6">2.7.1.23</ecNumber>
    </recommendedName>
    <alternativeName>
        <fullName evidence="6">ATP-dependent NAD kinase</fullName>
    </alternativeName>
</protein>
<keyword evidence="6" id="KW-0067">ATP-binding</keyword>
<feature type="active site" description="Proton acceptor" evidence="6">
    <location>
        <position position="51"/>
    </location>
</feature>
<evidence type="ECO:0000256" key="3">
    <source>
        <dbReference type="ARBA" id="ARBA00022857"/>
    </source>
</evidence>
<dbReference type="Pfam" id="PF01513">
    <property type="entry name" value="NAD_kinase"/>
    <property type="match status" value="1"/>
</dbReference>
<evidence type="ECO:0000256" key="6">
    <source>
        <dbReference type="HAMAP-Rule" id="MF_00361"/>
    </source>
</evidence>
<comment type="function">
    <text evidence="6">Involved in the regulation of the intracellular balance of NAD and NADP, and is a key enzyme in the biosynthesis of NADP. Catalyzes specifically the phosphorylation on 2'-hydroxyl of the adenosine moiety of NAD to yield NADP.</text>
</comment>
<evidence type="ECO:0000256" key="2">
    <source>
        <dbReference type="ARBA" id="ARBA00022777"/>
    </source>
</evidence>
<keyword evidence="4 6" id="KW-0520">NAD</keyword>
<dbReference type="Pfam" id="PF20143">
    <property type="entry name" value="NAD_kinase_C"/>
    <property type="match status" value="1"/>
</dbReference>
<evidence type="ECO:0000313" key="7">
    <source>
        <dbReference type="EMBL" id="UQK58717.1"/>
    </source>
</evidence>
<keyword evidence="6" id="KW-0547">Nucleotide-binding</keyword>
<comment type="catalytic activity">
    <reaction evidence="5 6">
        <text>NAD(+) + ATP = ADP + NADP(+) + H(+)</text>
        <dbReference type="Rhea" id="RHEA:18629"/>
        <dbReference type="ChEBI" id="CHEBI:15378"/>
        <dbReference type="ChEBI" id="CHEBI:30616"/>
        <dbReference type="ChEBI" id="CHEBI:57540"/>
        <dbReference type="ChEBI" id="CHEBI:58349"/>
        <dbReference type="ChEBI" id="CHEBI:456216"/>
        <dbReference type="EC" id="2.7.1.23"/>
    </reaction>
</comment>
<evidence type="ECO:0000256" key="1">
    <source>
        <dbReference type="ARBA" id="ARBA00022679"/>
    </source>
</evidence>
<keyword evidence="2 6" id="KW-0418">Kinase</keyword>
<evidence type="ECO:0000256" key="5">
    <source>
        <dbReference type="ARBA" id="ARBA00047925"/>
    </source>
</evidence>
<feature type="binding site" evidence="6">
    <location>
        <begin position="164"/>
        <end position="169"/>
    </location>
    <ligand>
        <name>NAD(+)</name>
        <dbReference type="ChEBI" id="CHEBI:57540"/>
    </ligand>
</feature>
<name>A0A9E7ITT8_9FIRM</name>
<organism evidence="7 8">
    <name type="scientific">Fenollaria massiliensis</name>
    <dbReference type="NCBI Taxonomy" id="938288"/>
    <lineage>
        <taxon>Bacteria</taxon>
        <taxon>Bacillati</taxon>
        <taxon>Bacillota</taxon>
        <taxon>Clostridia</taxon>
        <taxon>Eubacteriales</taxon>
        <taxon>Fenollaria</taxon>
    </lineage>
</organism>
<dbReference type="GO" id="GO:0003951">
    <property type="term" value="F:NAD+ kinase activity"/>
    <property type="evidence" value="ECO:0007669"/>
    <property type="project" value="UniProtKB-UniRule"/>
</dbReference>
<feature type="binding site" evidence="6">
    <location>
        <begin position="51"/>
        <end position="52"/>
    </location>
    <ligand>
        <name>NAD(+)</name>
        <dbReference type="ChEBI" id="CHEBI:57540"/>
    </ligand>
</feature>
<proteinExistence type="inferred from homology"/>
<dbReference type="GO" id="GO:0019674">
    <property type="term" value="P:NAD+ metabolic process"/>
    <property type="evidence" value="ECO:0007669"/>
    <property type="project" value="InterPro"/>
</dbReference>
<keyword evidence="3 6" id="KW-0521">NADP</keyword>
<feature type="binding site" evidence="6">
    <location>
        <position position="161"/>
    </location>
    <ligand>
        <name>NAD(+)</name>
        <dbReference type="ChEBI" id="CHEBI:57540"/>
    </ligand>
</feature>
<comment type="caution">
    <text evidence="6">Lacks conserved residue(s) required for the propagation of feature annotation.</text>
</comment>
<dbReference type="GO" id="GO:0005737">
    <property type="term" value="C:cytoplasm"/>
    <property type="evidence" value="ECO:0007669"/>
    <property type="project" value="UniProtKB-SubCell"/>
</dbReference>
<dbReference type="InterPro" id="IPR017437">
    <property type="entry name" value="ATP-NAD_kinase_PpnK-typ_C"/>
</dbReference>
<dbReference type="InterPro" id="IPR016064">
    <property type="entry name" value="NAD/diacylglycerol_kinase_sf"/>
</dbReference>
<comment type="cofactor">
    <cofactor evidence="6">
        <name>a divalent metal cation</name>
        <dbReference type="ChEBI" id="CHEBI:60240"/>
    </cofactor>
</comment>
<dbReference type="Proteomes" id="UP000831151">
    <property type="component" value="Chromosome"/>
</dbReference>
<keyword evidence="1 6" id="KW-0808">Transferase</keyword>
<feature type="binding site" evidence="6">
    <location>
        <begin position="124"/>
        <end position="125"/>
    </location>
    <ligand>
        <name>NAD(+)</name>
        <dbReference type="ChEBI" id="CHEBI:57540"/>
    </ligand>
</feature>
<dbReference type="GO" id="GO:0005524">
    <property type="term" value="F:ATP binding"/>
    <property type="evidence" value="ECO:0007669"/>
    <property type="project" value="UniProtKB-KW"/>
</dbReference>
<reference evidence="7" key="1">
    <citation type="submission" date="2022-04" db="EMBL/GenBank/DDBJ databases">
        <title>Complete genome sequences of Ezakiella coagulans and Fenollaria massiliensis.</title>
        <authorList>
            <person name="France M.T."/>
            <person name="Clifford J."/>
            <person name="Narina S."/>
            <person name="Rutt L."/>
            <person name="Ravel J."/>
        </authorList>
    </citation>
    <scope>NUCLEOTIDE SEQUENCE</scope>
    <source>
        <strain evidence="7">C0061C2</strain>
    </source>
</reference>
<feature type="binding site" evidence="6">
    <location>
        <position position="134"/>
    </location>
    <ligand>
        <name>NAD(+)</name>
        <dbReference type="ChEBI" id="CHEBI:57540"/>
    </ligand>
</feature>
<dbReference type="AlphaFoldDB" id="A0A9E7ITT8"/>